<keyword evidence="2" id="KW-1133">Transmembrane helix</keyword>
<organism evidence="4 5">
    <name type="scientific">Choiromyces venosus 120613-1</name>
    <dbReference type="NCBI Taxonomy" id="1336337"/>
    <lineage>
        <taxon>Eukaryota</taxon>
        <taxon>Fungi</taxon>
        <taxon>Dikarya</taxon>
        <taxon>Ascomycota</taxon>
        <taxon>Pezizomycotina</taxon>
        <taxon>Pezizomycetes</taxon>
        <taxon>Pezizales</taxon>
        <taxon>Tuberaceae</taxon>
        <taxon>Choiromyces</taxon>
    </lineage>
</organism>
<dbReference type="STRING" id="1336337.A0A3N4JD72"/>
<keyword evidence="5" id="KW-1185">Reference proteome</keyword>
<feature type="compositionally biased region" description="Low complexity" evidence="1">
    <location>
        <begin position="210"/>
        <end position="222"/>
    </location>
</feature>
<protein>
    <submittedName>
        <fullName evidence="4">Uncharacterized protein</fullName>
    </submittedName>
</protein>
<keyword evidence="3" id="KW-0732">Signal</keyword>
<keyword evidence="2" id="KW-0472">Membrane</keyword>
<keyword evidence="2" id="KW-0812">Transmembrane</keyword>
<reference evidence="4 5" key="1">
    <citation type="journal article" date="2018" name="Nat. Ecol. Evol.">
        <title>Pezizomycetes genomes reveal the molecular basis of ectomycorrhizal truffle lifestyle.</title>
        <authorList>
            <person name="Murat C."/>
            <person name="Payen T."/>
            <person name="Noel B."/>
            <person name="Kuo A."/>
            <person name="Morin E."/>
            <person name="Chen J."/>
            <person name="Kohler A."/>
            <person name="Krizsan K."/>
            <person name="Balestrini R."/>
            <person name="Da Silva C."/>
            <person name="Montanini B."/>
            <person name="Hainaut M."/>
            <person name="Levati E."/>
            <person name="Barry K.W."/>
            <person name="Belfiori B."/>
            <person name="Cichocki N."/>
            <person name="Clum A."/>
            <person name="Dockter R.B."/>
            <person name="Fauchery L."/>
            <person name="Guy J."/>
            <person name="Iotti M."/>
            <person name="Le Tacon F."/>
            <person name="Lindquist E.A."/>
            <person name="Lipzen A."/>
            <person name="Malagnac F."/>
            <person name="Mello A."/>
            <person name="Molinier V."/>
            <person name="Miyauchi S."/>
            <person name="Poulain J."/>
            <person name="Riccioni C."/>
            <person name="Rubini A."/>
            <person name="Sitrit Y."/>
            <person name="Splivallo R."/>
            <person name="Traeger S."/>
            <person name="Wang M."/>
            <person name="Zifcakova L."/>
            <person name="Wipf D."/>
            <person name="Zambonelli A."/>
            <person name="Paolocci F."/>
            <person name="Nowrousian M."/>
            <person name="Ottonello S."/>
            <person name="Baldrian P."/>
            <person name="Spatafora J.W."/>
            <person name="Henrissat B."/>
            <person name="Nagy L.G."/>
            <person name="Aury J.M."/>
            <person name="Wincker P."/>
            <person name="Grigoriev I.V."/>
            <person name="Bonfante P."/>
            <person name="Martin F.M."/>
        </authorList>
    </citation>
    <scope>NUCLEOTIDE SEQUENCE [LARGE SCALE GENOMIC DNA]</scope>
    <source>
        <strain evidence="4 5">120613-1</strain>
    </source>
</reference>
<name>A0A3N4JD72_9PEZI</name>
<feature type="compositionally biased region" description="Low complexity" evidence="1">
    <location>
        <begin position="174"/>
        <end position="192"/>
    </location>
</feature>
<evidence type="ECO:0000313" key="5">
    <source>
        <dbReference type="Proteomes" id="UP000276215"/>
    </source>
</evidence>
<dbReference type="OrthoDB" id="3779860at2759"/>
<dbReference type="AlphaFoldDB" id="A0A3N4JD72"/>
<dbReference type="Proteomes" id="UP000276215">
    <property type="component" value="Unassembled WGS sequence"/>
</dbReference>
<feature type="region of interest" description="Disordered" evidence="1">
    <location>
        <begin position="163"/>
        <end position="224"/>
    </location>
</feature>
<proteinExistence type="predicted"/>
<evidence type="ECO:0000256" key="2">
    <source>
        <dbReference type="SAM" id="Phobius"/>
    </source>
</evidence>
<feature type="signal peptide" evidence="3">
    <location>
        <begin position="1"/>
        <end position="22"/>
    </location>
</feature>
<evidence type="ECO:0000313" key="4">
    <source>
        <dbReference type="EMBL" id="RPA94928.1"/>
    </source>
</evidence>
<evidence type="ECO:0000256" key="3">
    <source>
        <dbReference type="SAM" id="SignalP"/>
    </source>
</evidence>
<feature type="transmembrane region" description="Helical" evidence="2">
    <location>
        <begin position="231"/>
        <end position="255"/>
    </location>
</feature>
<evidence type="ECO:0000256" key="1">
    <source>
        <dbReference type="SAM" id="MobiDB-lite"/>
    </source>
</evidence>
<feature type="chain" id="PRO_5018152130" evidence="3">
    <location>
        <begin position="23"/>
        <end position="329"/>
    </location>
</feature>
<sequence length="329" mass="32750">MMLNLNSVLLLLTLLTTTTTLADPIRAKRLLYPRQNSSFGGWGLRVVNCPAETQKCSGSGCCPKDMICVINSLMGGLACCPTSTFPPSPSLESCAEVIETLPVCPDPSWTLWRNGDQHPFCCLPGQFGYQTASGTFGPGSSCADPGMPVAASLLATSLLPAQGSGAPTATKSSARATGTPTRNTATTTPRAGSSATPTKNDPAAAGPQETSSSSSQTADTTTAKSGLSTGAIAGIGAGAGIIGLALIAGGIWWGFKRGQQKGREGQVVVENYVPAPEYSVGSGGAGGGGGGGAGAGGVGAVGAYEKPAGALKPAEVPAGGDGRRVEMQA</sequence>
<dbReference type="EMBL" id="ML120431">
    <property type="protein sequence ID" value="RPA94928.1"/>
    <property type="molecule type" value="Genomic_DNA"/>
</dbReference>
<gene>
    <name evidence="4" type="ORF">L873DRAFT_1830053</name>
</gene>
<accession>A0A3N4JD72</accession>